<evidence type="ECO:0000313" key="2">
    <source>
        <dbReference type="Proteomes" id="UP001144096"/>
    </source>
</evidence>
<reference evidence="1" key="1">
    <citation type="submission" date="2022-06" db="EMBL/GenBank/DDBJ databases">
        <title>Amycolatopsis iheyaensis sp. nov., a new species of the genus Amycolatopsis isolated from soil in Iheya island, Japan.</title>
        <authorList>
            <person name="Ngamcharungchit C."/>
            <person name="Kanto H."/>
            <person name="Take A."/>
            <person name="Intra B."/>
            <person name="Matsumoto A."/>
            <person name="Panbangred W."/>
            <person name="Inahashi Y."/>
        </authorList>
    </citation>
    <scope>NUCLEOTIDE SEQUENCE</scope>
    <source>
        <strain evidence="1">OK19-0408</strain>
    </source>
</reference>
<dbReference type="AlphaFoldDB" id="A0A9X2NPD5"/>
<evidence type="ECO:0000313" key="1">
    <source>
        <dbReference type="EMBL" id="MCR6490654.1"/>
    </source>
</evidence>
<sequence length="71" mass="7926">MTVESHQAEDIIVEVSDWLSGEFASRLPEDVIADIVRGARADLQGQIVPESLGELLHRLARFRVLRTIGSR</sequence>
<name>A0A9X2NPD5_9PSEU</name>
<protein>
    <submittedName>
        <fullName evidence="1">Uncharacterized protein</fullName>
    </submittedName>
</protein>
<comment type="caution">
    <text evidence="1">The sequence shown here is derived from an EMBL/GenBank/DDBJ whole genome shotgun (WGS) entry which is preliminary data.</text>
</comment>
<dbReference type="EMBL" id="JAMXQV010000051">
    <property type="protein sequence ID" value="MCR6490654.1"/>
    <property type="molecule type" value="Genomic_DNA"/>
</dbReference>
<keyword evidence="2" id="KW-1185">Reference proteome</keyword>
<gene>
    <name evidence="1" type="ORF">M8542_48435</name>
</gene>
<proteinExistence type="predicted"/>
<organism evidence="1 2">
    <name type="scientific">Amycolatopsis iheyensis</name>
    <dbReference type="NCBI Taxonomy" id="2945988"/>
    <lineage>
        <taxon>Bacteria</taxon>
        <taxon>Bacillati</taxon>
        <taxon>Actinomycetota</taxon>
        <taxon>Actinomycetes</taxon>
        <taxon>Pseudonocardiales</taxon>
        <taxon>Pseudonocardiaceae</taxon>
        <taxon>Amycolatopsis</taxon>
    </lineage>
</organism>
<dbReference type="Proteomes" id="UP001144096">
    <property type="component" value="Unassembled WGS sequence"/>
</dbReference>
<accession>A0A9X2NPD5</accession>
<dbReference type="RefSeq" id="WP_257927226.1">
    <property type="nucleotide sequence ID" value="NZ_JAMXQV010000051.1"/>
</dbReference>